<name>A0A238W0E5_9FLAO</name>
<keyword evidence="2" id="KW-1185">Reference proteome</keyword>
<evidence type="ECO:0000313" key="1">
    <source>
        <dbReference type="EMBL" id="SNR39986.1"/>
    </source>
</evidence>
<sequence>MIDTRFVDAALEVTAALIGAVHKTGIILTTKHNSHEDVF</sequence>
<evidence type="ECO:0000313" key="2">
    <source>
        <dbReference type="Proteomes" id="UP000198379"/>
    </source>
</evidence>
<proteinExistence type="predicted"/>
<organism evidence="1 2">
    <name type="scientific">Dokdonia pacifica</name>
    <dbReference type="NCBI Taxonomy" id="1627892"/>
    <lineage>
        <taxon>Bacteria</taxon>
        <taxon>Pseudomonadati</taxon>
        <taxon>Bacteroidota</taxon>
        <taxon>Flavobacteriia</taxon>
        <taxon>Flavobacteriales</taxon>
        <taxon>Flavobacteriaceae</taxon>
        <taxon>Dokdonia</taxon>
    </lineage>
</organism>
<accession>A0A238W0E5</accession>
<dbReference type="EMBL" id="FZNY01000001">
    <property type="protein sequence ID" value="SNR39986.1"/>
    <property type="molecule type" value="Genomic_DNA"/>
</dbReference>
<reference evidence="1 2" key="1">
    <citation type="submission" date="2017-06" db="EMBL/GenBank/DDBJ databases">
        <authorList>
            <person name="Kim H.J."/>
            <person name="Triplett B.A."/>
        </authorList>
    </citation>
    <scope>NUCLEOTIDE SEQUENCE [LARGE SCALE GENOMIC DNA]</scope>
    <source>
        <strain evidence="1 2">DSM 25597</strain>
    </source>
</reference>
<dbReference type="AlphaFoldDB" id="A0A238W0E5"/>
<protein>
    <submittedName>
        <fullName evidence="1">Uncharacterized protein</fullName>
    </submittedName>
</protein>
<dbReference type="Proteomes" id="UP000198379">
    <property type="component" value="Unassembled WGS sequence"/>
</dbReference>
<gene>
    <name evidence="1" type="ORF">SAMN06265376_101569</name>
</gene>